<reference evidence="2 5" key="1">
    <citation type="submission" date="2019-09" db="EMBL/GenBank/DDBJ databases">
        <authorList>
            <person name="Chandra G."/>
            <person name="Truman W A."/>
        </authorList>
    </citation>
    <scope>NUCLEOTIDE SEQUENCE [LARGE SCALE GENOMIC DNA]</scope>
    <source>
        <strain evidence="2">PS723</strain>
    </source>
</reference>
<evidence type="ECO:0000313" key="3">
    <source>
        <dbReference type="EMBL" id="VVO45474.1"/>
    </source>
</evidence>
<sequence>MRIESGRITAIRLAGETLARHWLQSLWLEGTADEQLRRWLLAPLSTPPGSATSDPSANKTLCNCKNVSQNAVCAGIRRGLDLNGLKQELGCGTQCGSCVPEIKRLLAATAQPIAVTS</sequence>
<dbReference type="EMBL" id="CABVHY010000136">
    <property type="protein sequence ID" value="VVO45474.1"/>
    <property type="molecule type" value="Genomic_DNA"/>
</dbReference>
<protein>
    <recommendedName>
        <fullName evidence="1">BFD-like [2Fe-2S]-binding domain-containing protein</fullName>
    </recommendedName>
</protein>
<organism evidence="2 5">
    <name type="scientific">Pseudomonas fluorescens</name>
    <dbReference type="NCBI Taxonomy" id="294"/>
    <lineage>
        <taxon>Bacteria</taxon>
        <taxon>Pseudomonadati</taxon>
        <taxon>Pseudomonadota</taxon>
        <taxon>Gammaproteobacteria</taxon>
        <taxon>Pseudomonadales</taxon>
        <taxon>Pseudomonadaceae</taxon>
        <taxon>Pseudomonas</taxon>
    </lineage>
</organism>
<dbReference type="InterPro" id="IPR041854">
    <property type="entry name" value="BFD-like_2Fe2S-bd_dom_sf"/>
</dbReference>
<dbReference type="InterPro" id="IPR007419">
    <property type="entry name" value="BFD-like_2Fe2S-bd_dom"/>
</dbReference>
<dbReference type="EMBL" id="CABVHY010000132">
    <property type="protein sequence ID" value="VVO45465.1"/>
    <property type="molecule type" value="Genomic_DNA"/>
</dbReference>
<dbReference type="EMBL" id="CABVHY010000142">
    <property type="protein sequence ID" value="VVO45486.1"/>
    <property type="molecule type" value="Genomic_DNA"/>
</dbReference>
<evidence type="ECO:0000313" key="2">
    <source>
        <dbReference type="EMBL" id="VVO45465.1"/>
    </source>
</evidence>
<dbReference type="Proteomes" id="UP000379480">
    <property type="component" value="Unassembled WGS sequence"/>
</dbReference>
<dbReference type="Gene3D" id="1.10.10.1100">
    <property type="entry name" value="BFD-like [2Fe-2S]-binding domain"/>
    <property type="match status" value="1"/>
</dbReference>
<proteinExistence type="predicted"/>
<feature type="domain" description="BFD-like [2Fe-2S]-binding" evidence="1">
    <location>
        <begin position="61"/>
        <end position="107"/>
    </location>
</feature>
<evidence type="ECO:0000313" key="4">
    <source>
        <dbReference type="EMBL" id="VVO45486.1"/>
    </source>
</evidence>
<dbReference type="Pfam" id="PF04324">
    <property type="entry name" value="Fer2_BFD"/>
    <property type="match status" value="1"/>
</dbReference>
<accession>A0A5E7G1J7</accession>
<gene>
    <name evidence="2" type="ORF">PS723_06650</name>
    <name evidence="3" type="ORF">PS723_06659</name>
    <name evidence="4" type="ORF">PS723_06671</name>
</gene>
<name>A0A5E7G1J7_PSEFL</name>
<evidence type="ECO:0000259" key="1">
    <source>
        <dbReference type="Pfam" id="PF04324"/>
    </source>
</evidence>
<evidence type="ECO:0000313" key="5">
    <source>
        <dbReference type="Proteomes" id="UP000379480"/>
    </source>
</evidence>
<dbReference type="AlphaFoldDB" id="A0A5E7G1J7"/>